<sequence>MAAGRRCSPGGRQRPCCEPRAGRQRVGADAEASMAAATAAATILELDPSHERAGRVIEDIVRLEKRIFPKHESLARSFHDELKRRNSGLIYSASGDEVVGYAMYTCNTSLCATITKLAGENPLLAPFASSFQLRPCDPKVLAVAVKETCRRQGHGEALLAAAVERCRSRRVQRVSLHVDPARTAAVALYRKAGFQVDATVQDYYAPQRNAYRMYIDL</sequence>
<comment type="caution">
    <text evidence="3">The sequence shown here is derived from an EMBL/GenBank/DDBJ whole genome shotgun (WGS) entry which is preliminary data.</text>
</comment>
<dbReference type="Gramene" id="TVU27844">
    <property type="protein sequence ID" value="TVU27844"/>
    <property type="gene ID" value="EJB05_19345"/>
</dbReference>
<dbReference type="EMBL" id="RWGY01000011">
    <property type="protein sequence ID" value="TVU27844.1"/>
    <property type="molecule type" value="Genomic_DNA"/>
</dbReference>
<feature type="domain" description="N-acetyltransferase" evidence="2">
    <location>
        <begin position="41"/>
        <end position="217"/>
    </location>
</feature>
<evidence type="ECO:0000313" key="3">
    <source>
        <dbReference type="EMBL" id="TVU27844.1"/>
    </source>
</evidence>
<gene>
    <name evidence="3" type="ORF">EJB05_19345</name>
</gene>
<dbReference type="GO" id="GO:0016747">
    <property type="term" value="F:acyltransferase activity, transferring groups other than amino-acyl groups"/>
    <property type="evidence" value="ECO:0007669"/>
    <property type="project" value="InterPro"/>
</dbReference>
<dbReference type="InterPro" id="IPR000182">
    <property type="entry name" value="GNAT_dom"/>
</dbReference>
<protein>
    <recommendedName>
        <fullName evidence="2">N-acetyltransferase domain-containing protein</fullName>
    </recommendedName>
</protein>
<dbReference type="PROSITE" id="PS51186">
    <property type="entry name" value="GNAT"/>
    <property type="match status" value="1"/>
</dbReference>
<name>A0A5J9UX19_9POAL</name>
<dbReference type="OrthoDB" id="41532at2759"/>
<reference evidence="3 4" key="1">
    <citation type="journal article" date="2019" name="Sci. Rep.">
        <title>A high-quality genome of Eragrostis curvula grass provides insights into Poaceae evolution and supports new strategies to enhance forage quality.</title>
        <authorList>
            <person name="Carballo J."/>
            <person name="Santos B.A.C.M."/>
            <person name="Zappacosta D."/>
            <person name="Garbus I."/>
            <person name="Selva J.P."/>
            <person name="Gallo C.A."/>
            <person name="Diaz A."/>
            <person name="Albertini E."/>
            <person name="Caccamo M."/>
            <person name="Echenique V."/>
        </authorList>
    </citation>
    <scope>NUCLEOTIDE SEQUENCE [LARGE SCALE GENOMIC DNA]</scope>
    <source>
        <strain evidence="4">cv. Victoria</strain>
        <tissue evidence="3">Leaf</tissue>
    </source>
</reference>
<accession>A0A5J9UX19</accession>
<evidence type="ECO:0000313" key="4">
    <source>
        <dbReference type="Proteomes" id="UP000324897"/>
    </source>
</evidence>
<evidence type="ECO:0000256" key="1">
    <source>
        <dbReference type="SAM" id="MobiDB-lite"/>
    </source>
</evidence>
<proteinExistence type="predicted"/>
<feature type="region of interest" description="Disordered" evidence="1">
    <location>
        <begin position="1"/>
        <end position="22"/>
    </location>
</feature>
<evidence type="ECO:0000259" key="2">
    <source>
        <dbReference type="PROSITE" id="PS51186"/>
    </source>
</evidence>
<dbReference type="SUPFAM" id="SSF55729">
    <property type="entry name" value="Acyl-CoA N-acyltransferases (Nat)"/>
    <property type="match status" value="1"/>
</dbReference>
<dbReference type="PANTHER" id="PTHR47542:SF2">
    <property type="entry name" value="ACYL-COA N-ACYLTRANSFERASES (NAT) SUPERFAMILY PROTEIN"/>
    <property type="match status" value="1"/>
</dbReference>
<keyword evidence="4" id="KW-1185">Reference proteome</keyword>
<dbReference type="PANTHER" id="PTHR47542">
    <property type="entry name" value="ACYL-COA N-ACYLTRANSFERASES (NAT) SUPERFAMILY PROTEIN"/>
    <property type="match status" value="1"/>
</dbReference>
<feature type="non-terminal residue" evidence="3">
    <location>
        <position position="1"/>
    </location>
</feature>
<organism evidence="3 4">
    <name type="scientific">Eragrostis curvula</name>
    <name type="common">weeping love grass</name>
    <dbReference type="NCBI Taxonomy" id="38414"/>
    <lineage>
        <taxon>Eukaryota</taxon>
        <taxon>Viridiplantae</taxon>
        <taxon>Streptophyta</taxon>
        <taxon>Embryophyta</taxon>
        <taxon>Tracheophyta</taxon>
        <taxon>Spermatophyta</taxon>
        <taxon>Magnoliopsida</taxon>
        <taxon>Liliopsida</taxon>
        <taxon>Poales</taxon>
        <taxon>Poaceae</taxon>
        <taxon>PACMAD clade</taxon>
        <taxon>Chloridoideae</taxon>
        <taxon>Eragrostideae</taxon>
        <taxon>Eragrostidinae</taxon>
        <taxon>Eragrostis</taxon>
    </lineage>
</organism>
<dbReference type="Pfam" id="PF00583">
    <property type="entry name" value="Acetyltransf_1"/>
    <property type="match status" value="1"/>
</dbReference>
<dbReference type="AlphaFoldDB" id="A0A5J9UX19"/>
<dbReference type="Gene3D" id="3.40.630.30">
    <property type="match status" value="1"/>
</dbReference>
<dbReference type="Proteomes" id="UP000324897">
    <property type="component" value="Chromosome 1"/>
</dbReference>
<dbReference type="CDD" id="cd04301">
    <property type="entry name" value="NAT_SF"/>
    <property type="match status" value="1"/>
</dbReference>
<dbReference type="InterPro" id="IPR016181">
    <property type="entry name" value="Acyl_CoA_acyltransferase"/>
</dbReference>